<comment type="caution">
    <text evidence="2">The sequence shown here is derived from an EMBL/GenBank/DDBJ whole genome shotgun (WGS) entry which is preliminary data.</text>
</comment>
<reference evidence="2 3" key="1">
    <citation type="journal article" date="2021" name="Elife">
        <title>Chloroplast acquisition without the gene transfer in kleptoplastic sea slugs, Plakobranchus ocellatus.</title>
        <authorList>
            <person name="Maeda T."/>
            <person name="Takahashi S."/>
            <person name="Yoshida T."/>
            <person name="Shimamura S."/>
            <person name="Takaki Y."/>
            <person name="Nagai Y."/>
            <person name="Toyoda A."/>
            <person name="Suzuki Y."/>
            <person name="Arimoto A."/>
            <person name="Ishii H."/>
            <person name="Satoh N."/>
            <person name="Nishiyama T."/>
            <person name="Hasebe M."/>
            <person name="Maruyama T."/>
            <person name="Minagawa J."/>
            <person name="Obokata J."/>
            <person name="Shigenobu S."/>
        </authorList>
    </citation>
    <scope>NUCLEOTIDE SEQUENCE [LARGE SCALE GENOMIC DNA]</scope>
</reference>
<dbReference type="Proteomes" id="UP000735302">
    <property type="component" value="Unassembled WGS sequence"/>
</dbReference>
<dbReference type="AlphaFoldDB" id="A0AAV4BYN8"/>
<evidence type="ECO:0000256" key="1">
    <source>
        <dbReference type="SAM" id="MobiDB-lite"/>
    </source>
</evidence>
<gene>
    <name evidence="2" type="ORF">PoB_005083800</name>
</gene>
<feature type="region of interest" description="Disordered" evidence="1">
    <location>
        <begin position="97"/>
        <end position="219"/>
    </location>
</feature>
<organism evidence="2 3">
    <name type="scientific">Plakobranchus ocellatus</name>
    <dbReference type="NCBI Taxonomy" id="259542"/>
    <lineage>
        <taxon>Eukaryota</taxon>
        <taxon>Metazoa</taxon>
        <taxon>Spiralia</taxon>
        <taxon>Lophotrochozoa</taxon>
        <taxon>Mollusca</taxon>
        <taxon>Gastropoda</taxon>
        <taxon>Heterobranchia</taxon>
        <taxon>Euthyneura</taxon>
        <taxon>Panpulmonata</taxon>
        <taxon>Sacoglossa</taxon>
        <taxon>Placobranchoidea</taxon>
        <taxon>Plakobranchidae</taxon>
        <taxon>Plakobranchus</taxon>
    </lineage>
</organism>
<feature type="compositionally biased region" description="Basic and acidic residues" evidence="1">
    <location>
        <begin position="206"/>
        <end position="215"/>
    </location>
</feature>
<dbReference type="EMBL" id="BLXT01005615">
    <property type="protein sequence ID" value="GFO24333.1"/>
    <property type="molecule type" value="Genomic_DNA"/>
</dbReference>
<evidence type="ECO:0000313" key="2">
    <source>
        <dbReference type="EMBL" id="GFO24333.1"/>
    </source>
</evidence>
<evidence type="ECO:0000313" key="3">
    <source>
        <dbReference type="Proteomes" id="UP000735302"/>
    </source>
</evidence>
<feature type="compositionally biased region" description="Polar residues" evidence="1">
    <location>
        <begin position="169"/>
        <end position="182"/>
    </location>
</feature>
<name>A0AAV4BYN8_9GAST</name>
<accession>A0AAV4BYN8</accession>
<proteinExistence type="predicted"/>
<sequence length="356" mass="38966">MSELDLYARYLDMGARLNKSGDDLAAWVEDKMGRVVSSVHTGGFILFDLFRNCSPGRDKDFVAYVKDRSPSDMVSLKAVASAYIDARLNKSFSKKPSASFSAKAESEPYRPSVRAYDKGNSRSNCPRTQRAVCRGNYPSQGHRSPSSQGYSGSGRSGASRSPSRDKNRSSFNSGQQFRPNSSGGSGVAASRNDVTCYQRGGKGHVRRECPSRPKEANSAFSVPKLPSHCCAAESGCDCRGIETFGNNESSTSDTPTHFDVLAPFSDLPVRQREDPSLAPWFQSVGLPTVAGVPFQIKDGVLKRLHAKSEFATVQTTIAVPESLRQLVLSYAHESDLADYADCWRMTALVYEFMFLL</sequence>
<keyword evidence="3" id="KW-1185">Reference proteome</keyword>
<protein>
    <submittedName>
        <fullName evidence="2">Uncharacterized protein</fullName>
    </submittedName>
</protein>